<dbReference type="InterPro" id="IPR011009">
    <property type="entry name" value="Kinase-like_dom_sf"/>
</dbReference>
<feature type="compositionally biased region" description="Basic and acidic residues" evidence="7">
    <location>
        <begin position="103"/>
        <end position="114"/>
    </location>
</feature>
<dbReference type="InterPro" id="IPR008271">
    <property type="entry name" value="Ser/Thr_kinase_AS"/>
</dbReference>
<dbReference type="Gene3D" id="1.10.510.10">
    <property type="entry name" value="Transferase(Phosphotransferase) domain 1"/>
    <property type="match status" value="1"/>
</dbReference>
<keyword evidence="4 6" id="KW-0067">ATP-binding</keyword>
<dbReference type="InterPro" id="IPR050339">
    <property type="entry name" value="CC_SR_Kinase"/>
</dbReference>
<dbReference type="Proteomes" id="UP000054248">
    <property type="component" value="Unassembled WGS sequence"/>
</dbReference>
<dbReference type="GO" id="GO:0005737">
    <property type="term" value="C:cytoplasm"/>
    <property type="evidence" value="ECO:0007669"/>
    <property type="project" value="TreeGrafter"/>
</dbReference>
<dbReference type="STRING" id="1051891.A0A0C3KCJ3"/>
<feature type="region of interest" description="Disordered" evidence="7">
    <location>
        <begin position="50"/>
        <end position="115"/>
    </location>
</feature>
<dbReference type="GO" id="GO:0005524">
    <property type="term" value="F:ATP binding"/>
    <property type="evidence" value="ECO:0007669"/>
    <property type="project" value="UniProtKB-UniRule"/>
</dbReference>
<reference evidence="9 10" key="1">
    <citation type="submission" date="2014-04" db="EMBL/GenBank/DDBJ databases">
        <authorList>
            <consortium name="DOE Joint Genome Institute"/>
            <person name="Kuo A."/>
            <person name="Girlanda M."/>
            <person name="Perotto S."/>
            <person name="Kohler A."/>
            <person name="Nagy L.G."/>
            <person name="Floudas D."/>
            <person name="Copeland A."/>
            <person name="Barry K.W."/>
            <person name="Cichocki N."/>
            <person name="Veneault-Fourrey C."/>
            <person name="LaButti K."/>
            <person name="Lindquist E.A."/>
            <person name="Lipzen A."/>
            <person name="Lundell T."/>
            <person name="Morin E."/>
            <person name="Murat C."/>
            <person name="Sun H."/>
            <person name="Tunlid A."/>
            <person name="Henrissat B."/>
            <person name="Grigoriev I.V."/>
            <person name="Hibbett D.S."/>
            <person name="Martin F."/>
            <person name="Nordberg H.P."/>
            <person name="Cantor M.N."/>
            <person name="Hua S.X."/>
        </authorList>
    </citation>
    <scope>NUCLEOTIDE SEQUENCE [LARGE SCALE GENOMIC DNA]</scope>
    <source>
        <strain evidence="9 10">MUT 4182</strain>
    </source>
</reference>
<dbReference type="AlphaFoldDB" id="A0A0C3KCJ3"/>
<keyword evidence="1" id="KW-0808">Transferase</keyword>
<organism evidence="9 10">
    <name type="scientific">Tulasnella calospora MUT 4182</name>
    <dbReference type="NCBI Taxonomy" id="1051891"/>
    <lineage>
        <taxon>Eukaryota</taxon>
        <taxon>Fungi</taxon>
        <taxon>Dikarya</taxon>
        <taxon>Basidiomycota</taxon>
        <taxon>Agaricomycotina</taxon>
        <taxon>Agaricomycetes</taxon>
        <taxon>Cantharellales</taxon>
        <taxon>Tulasnellaceae</taxon>
        <taxon>Tulasnella</taxon>
    </lineage>
</organism>
<dbReference type="SUPFAM" id="SSF56112">
    <property type="entry name" value="Protein kinase-like (PK-like)"/>
    <property type="match status" value="1"/>
</dbReference>
<dbReference type="EMBL" id="KN823236">
    <property type="protein sequence ID" value="KIO19183.1"/>
    <property type="molecule type" value="Genomic_DNA"/>
</dbReference>
<dbReference type="PROSITE" id="PS00107">
    <property type="entry name" value="PROTEIN_KINASE_ATP"/>
    <property type="match status" value="1"/>
</dbReference>
<comment type="similarity">
    <text evidence="5">Belongs to the protein kinase superfamily. Ser/Thr protein kinase family. GCN2 subfamily.</text>
</comment>
<name>A0A0C3KCJ3_9AGAM</name>
<proteinExistence type="inferred from homology"/>
<evidence type="ECO:0000256" key="6">
    <source>
        <dbReference type="PROSITE-ProRule" id="PRU10141"/>
    </source>
</evidence>
<dbReference type="InterPro" id="IPR017441">
    <property type="entry name" value="Protein_kinase_ATP_BS"/>
</dbReference>
<reference evidence="10" key="2">
    <citation type="submission" date="2015-01" db="EMBL/GenBank/DDBJ databases">
        <title>Evolutionary Origins and Diversification of the Mycorrhizal Mutualists.</title>
        <authorList>
            <consortium name="DOE Joint Genome Institute"/>
            <consortium name="Mycorrhizal Genomics Consortium"/>
            <person name="Kohler A."/>
            <person name="Kuo A."/>
            <person name="Nagy L.G."/>
            <person name="Floudas D."/>
            <person name="Copeland A."/>
            <person name="Barry K.W."/>
            <person name="Cichocki N."/>
            <person name="Veneault-Fourrey C."/>
            <person name="LaButti K."/>
            <person name="Lindquist E.A."/>
            <person name="Lipzen A."/>
            <person name="Lundell T."/>
            <person name="Morin E."/>
            <person name="Murat C."/>
            <person name="Riley R."/>
            <person name="Ohm R."/>
            <person name="Sun H."/>
            <person name="Tunlid A."/>
            <person name="Henrissat B."/>
            <person name="Grigoriev I.V."/>
            <person name="Hibbett D.S."/>
            <person name="Martin F."/>
        </authorList>
    </citation>
    <scope>NUCLEOTIDE SEQUENCE [LARGE SCALE GENOMIC DNA]</scope>
    <source>
        <strain evidence="10">MUT 4182</strain>
    </source>
</reference>
<accession>A0A0C3KCJ3</accession>
<evidence type="ECO:0000256" key="3">
    <source>
        <dbReference type="ARBA" id="ARBA00022777"/>
    </source>
</evidence>
<dbReference type="HOGENOM" id="CLU_010228_1_2_1"/>
<evidence type="ECO:0000256" key="2">
    <source>
        <dbReference type="ARBA" id="ARBA00022741"/>
    </source>
</evidence>
<evidence type="ECO:0000313" key="9">
    <source>
        <dbReference type="EMBL" id="KIO19183.1"/>
    </source>
</evidence>
<keyword evidence="2 6" id="KW-0547">Nucleotide-binding</keyword>
<feature type="compositionally biased region" description="Polar residues" evidence="7">
    <location>
        <begin position="92"/>
        <end position="102"/>
    </location>
</feature>
<dbReference type="Gene3D" id="3.30.200.20">
    <property type="entry name" value="Phosphorylase Kinase, domain 1"/>
    <property type="match status" value="1"/>
</dbReference>
<evidence type="ECO:0000256" key="1">
    <source>
        <dbReference type="ARBA" id="ARBA00022679"/>
    </source>
</evidence>
<dbReference type="SMART" id="SM00220">
    <property type="entry name" value="S_TKc"/>
    <property type="match status" value="1"/>
</dbReference>
<evidence type="ECO:0000256" key="7">
    <source>
        <dbReference type="SAM" id="MobiDB-lite"/>
    </source>
</evidence>
<dbReference type="OrthoDB" id="1405469at2759"/>
<dbReference type="Pfam" id="PF00069">
    <property type="entry name" value="Pkinase"/>
    <property type="match status" value="1"/>
</dbReference>
<keyword evidence="10" id="KW-1185">Reference proteome</keyword>
<feature type="binding site" evidence="6">
    <location>
        <position position="206"/>
    </location>
    <ligand>
        <name>ATP</name>
        <dbReference type="ChEBI" id="CHEBI:30616"/>
    </ligand>
</feature>
<dbReference type="PROSITE" id="PS00108">
    <property type="entry name" value="PROTEIN_KINASE_ST"/>
    <property type="match status" value="1"/>
</dbReference>
<dbReference type="PROSITE" id="PS50011">
    <property type="entry name" value="PROTEIN_KINASE_DOM"/>
    <property type="match status" value="1"/>
</dbReference>
<protein>
    <recommendedName>
        <fullName evidence="8">Protein kinase domain-containing protein</fullName>
    </recommendedName>
</protein>
<dbReference type="PANTHER" id="PTHR11042:SF138">
    <property type="entry name" value="SERINE_THREONINE-PROTEIN KINASE IKS1-RELATED"/>
    <property type="match status" value="1"/>
</dbReference>
<keyword evidence="3" id="KW-0418">Kinase</keyword>
<evidence type="ECO:0000256" key="4">
    <source>
        <dbReference type="ARBA" id="ARBA00022840"/>
    </source>
</evidence>
<evidence type="ECO:0000256" key="5">
    <source>
        <dbReference type="ARBA" id="ARBA00037982"/>
    </source>
</evidence>
<feature type="region of interest" description="Disordered" evidence="7">
    <location>
        <begin position="127"/>
        <end position="157"/>
    </location>
</feature>
<sequence length="516" mass="57270">MNVDNESIPTSPRLSLIPVSQADRDAGWRPILEASNQVVLYNPSSHALTVTPTPNRALQPAPGPPRNGGTYHSQEPTHCPYCRKPLDEDTSIGRTTPVSPSDFQRHGHHTDPHSRVPNYFQLLAQANESSRPTSPRPFGLYTSSSTSSVHPEAEEEKPFTDNTMAHGYFTAFFREKRRLGMGANGTVLLCEHVLDGNVLGEYAVKKVAVGQSHDYLLNTLREATHVRLLEKLRHQNIVTYHHAWLESSKFSTFGDSVPTLFILMQFAEGGSLDTWIAGRSTSATLFNDPDRHEESSQESKSARIRAFREQQRGLHSSPIPGAKREMKAVHLLSGEELRSLFGDIATGLAFLHDRSILHLDLKPGNILLTFDQGKLIPRAMLSDFGTSRDMLASRNRSGNTGTLEYAAPETLDAQRSVDSKADMWSLGMILHKLLFFRLPYVHDDIAGLEQEVAEYSGFVADNDTINAFTRRGLPPAILFLLQSLLSIEPHRRPTSGQVLSAMTSGKVCLGNANYKW</sequence>
<dbReference type="GO" id="GO:0004672">
    <property type="term" value="F:protein kinase activity"/>
    <property type="evidence" value="ECO:0007669"/>
    <property type="project" value="InterPro"/>
</dbReference>
<evidence type="ECO:0000313" key="10">
    <source>
        <dbReference type="Proteomes" id="UP000054248"/>
    </source>
</evidence>
<feature type="domain" description="Protein kinase" evidence="8">
    <location>
        <begin position="173"/>
        <end position="516"/>
    </location>
</feature>
<dbReference type="InterPro" id="IPR000719">
    <property type="entry name" value="Prot_kinase_dom"/>
</dbReference>
<dbReference type="PANTHER" id="PTHR11042">
    <property type="entry name" value="EUKARYOTIC TRANSLATION INITIATION FACTOR 2-ALPHA KINASE EIF2-ALPHA KINASE -RELATED"/>
    <property type="match status" value="1"/>
</dbReference>
<dbReference type="GO" id="GO:0005634">
    <property type="term" value="C:nucleus"/>
    <property type="evidence" value="ECO:0007669"/>
    <property type="project" value="TreeGrafter"/>
</dbReference>
<evidence type="ECO:0000259" key="8">
    <source>
        <dbReference type="PROSITE" id="PS50011"/>
    </source>
</evidence>
<gene>
    <name evidence="9" type="ORF">M407DRAFT_83115</name>
</gene>